<accession>A0ABR2EDS7</accession>
<protein>
    <submittedName>
        <fullName evidence="2">Uncharacterized protein</fullName>
    </submittedName>
</protein>
<comment type="caution">
    <text evidence="2">The sequence shown here is derived from an EMBL/GenBank/DDBJ whole genome shotgun (WGS) entry which is preliminary data.</text>
</comment>
<sequence length="136" mass="15289">MQPQICVYESVALKEKVTDYRLEARLDSSPNMTVRGNERSGGVHVKPVARSTPALPQSSIGPPRTDDPAWLTHALMYFRSYPQMKSNGESIQNKQDNGENAKGEKTTFSLHSCHSSSQKNNQVILYLALQQRWNNV</sequence>
<keyword evidence="3" id="KW-1185">Reference proteome</keyword>
<dbReference type="EMBL" id="JBBPBM010000015">
    <property type="protein sequence ID" value="KAK8558644.1"/>
    <property type="molecule type" value="Genomic_DNA"/>
</dbReference>
<evidence type="ECO:0000256" key="1">
    <source>
        <dbReference type="SAM" id="MobiDB-lite"/>
    </source>
</evidence>
<proteinExistence type="predicted"/>
<reference evidence="2 3" key="1">
    <citation type="journal article" date="2024" name="G3 (Bethesda)">
        <title>Genome assembly of Hibiscus sabdariffa L. provides insights into metabolisms of medicinal natural products.</title>
        <authorList>
            <person name="Kim T."/>
        </authorList>
    </citation>
    <scope>NUCLEOTIDE SEQUENCE [LARGE SCALE GENOMIC DNA]</scope>
    <source>
        <strain evidence="2">TK-2024</strain>
        <tissue evidence="2">Old leaves</tissue>
    </source>
</reference>
<evidence type="ECO:0000313" key="2">
    <source>
        <dbReference type="EMBL" id="KAK8558644.1"/>
    </source>
</evidence>
<dbReference type="Proteomes" id="UP001472677">
    <property type="component" value="Unassembled WGS sequence"/>
</dbReference>
<gene>
    <name evidence="2" type="ORF">V6N12_041944</name>
</gene>
<name>A0ABR2EDS7_9ROSI</name>
<organism evidence="2 3">
    <name type="scientific">Hibiscus sabdariffa</name>
    <name type="common">roselle</name>
    <dbReference type="NCBI Taxonomy" id="183260"/>
    <lineage>
        <taxon>Eukaryota</taxon>
        <taxon>Viridiplantae</taxon>
        <taxon>Streptophyta</taxon>
        <taxon>Embryophyta</taxon>
        <taxon>Tracheophyta</taxon>
        <taxon>Spermatophyta</taxon>
        <taxon>Magnoliopsida</taxon>
        <taxon>eudicotyledons</taxon>
        <taxon>Gunneridae</taxon>
        <taxon>Pentapetalae</taxon>
        <taxon>rosids</taxon>
        <taxon>malvids</taxon>
        <taxon>Malvales</taxon>
        <taxon>Malvaceae</taxon>
        <taxon>Malvoideae</taxon>
        <taxon>Hibiscus</taxon>
    </lineage>
</organism>
<evidence type="ECO:0000313" key="3">
    <source>
        <dbReference type="Proteomes" id="UP001472677"/>
    </source>
</evidence>
<feature type="region of interest" description="Disordered" evidence="1">
    <location>
        <begin position="31"/>
        <end position="66"/>
    </location>
</feature>